<name>A0AAV4J5Z4_9GAST</name>
<accession>A0AAV4J5Z4</accession>
<protein>
    <submittedName>
        <fullName evidence="1">Uncharacterized protein</fullName>
    </submittedName>
</protein>
<dbReference type="AlphaFoldDB" id="A0AAV4J5Z4"/>
<comment type="caution">
    <text evidence="1">The sequence shown here is derived from an EMBL/GenBank/DDBJ whole genome shotgun (WGS) entry which is preliminary data.</text>
</comment>
<gene>
    <name evidence="1" type="ORF">ElyMa_001493200</name>
</gene>
<organism evidence="1 2">
    <name type="scientific">Elysia marginata</name>
    <dbReference type="NCBI Taxonomy" id="1093978"/>
    <lineage>
        <taxon>Eukaryota</taxon>
        <taxon>Metazoa</taxon>
        <taxon>Spiralia</taxon>
        <taxon>Lophotrochozoa</taxon>
        <taxon>Mollusca</taxon>
        <taxon>Gastropoda</taxon>
        <taxon>Heterobranchia</taxon>
        <taxon>Euthyneura</taxon>
        <taxon>Panpulmonata</taxon>
        <taxon>Sacoglossa</taxon>
        <taxon>Placobranchoidea</taxon>
        <taxon>Plakobranchidae</taxon>
        <taxon>Elysia</taxon>
    </lineage>
</organism>
<dbReference type="EMBL" id="BMAT01002950">
    <property type="protein sequence ID" value="GFS17270.1"/>
    <property type="molecule type" value="Genomic_DNA"/>
</dbReference>
<sequence length="98" mass="11558">MGVLSQNSAFVVFQHEYHACRAIMSKLVGFSYCPIILRWMFIERFKYPLTDASDVKREDLLLSDGRLERNSKRHIAQIKREFWRKAAALSYDVSTFRP</sequence>
<reference evidence="1 2" key="1">
    <citation type="journal article" date="2021" name="Elife">
        <title>Chloroplast acquisition without the gene transfer in kleptoplastic sea slugs, Plakobranchus ocellatus.</title>
        <authorList>
            <person name="Maeda T."/>
            <person name="Takahashi S."/>
            <person name="Yoshida T."/>
            <person name="Shimamura S."/>
            <person name="Takaki Y."/>
            <person name="Nagai Y."/>
            <person name="Toyoda A."/>
            <person name="Suzuki Y."/>
            <person name="Arimoto A."/>
            <person name="Ishii H."/>
            <person name="Satoh N."/>
            <person name="Nishiyama T."/>
            <person name="Hasebe M."/>
            <person name="Maruyama T."/>
            <person name="Minagawa J."/>
            <person name="Obokata J."/>
            <person name="Shigenobu S."/>
        </authorList>
    </citation>
    <scope>NUCLEOTIDE SEQUENCE [LARGE SCALE GENOMIC DNA]</scope>
</reference>
<keyword evidence="2" id="KW-1185">Reference proteome</keyword>
<dbReference type="Proteomes" id="UP000762676">
    <property type="component" value="Unassembled WGS sequence"/>
</dbReference>
<evidence type="ECO:0000313" key="1">
    <source>
        <dbReference type="EMBL" id="GFS17270.1"/>
    </source>
</evidence>
<proteinExistence type="predicted"/>
<evidence type="ECO:0000313" key="2">
    <source>
        <dbReference type="Proteomes" id="UP000762676"/>
    </source>
</evidence>